<evidence type="ECO:0000256" key="1">
    <source>
        <dbReference type="SAM" id="MobiDB-lite"/>
    </source>
</evidence>
<feature type="region of interest" description="Disordered" evidence="1">
    <location>
        <begin position="78"/>
        <end position="126"/>
    </location>
</feature>
<evidence type="ECO:0000313" key="2">
    <source>
        <dbReference type="EnsemblPlants" id="ORUFI01G17360.1"/>
    </source>
</evidence>
<feature type="region of interest" description="Disordered" evidence="1">
    <location>
        <begin position="23"/>
        <end position="52"/>
    </location>
</feature>
<dbReference type="EnsemblPlants" id="ORUFI01G17360.1">
    <property type="protein sequence ID" value="ORUFI01G17360.1"/>
    <property type="gene ID" value="ORUFI01G17360"/>
</dbReference>
<accession>A0A0E0MWE1</accession>
<dbReference type="Proteomes" id="UP000008022">
    <property type="component" value="Unassembled WGS sequence"/>
</dbReference>
<feature type="compositionally biased region" description="Low complexity" evidence="1">
    <location>
        <begin position="117"/>
        <end position="126"/>
    </location>
</feature>
<protein>
    <submittedName>
        <fullName evidence="2">Uncharacterized protein</fullName>
    </submittedName>
</protein>
<evidence type="ECO:0000313" key="3">
    <source>
        <dbReference type="Proteomes" id="UP000008022"/>
    </source>
</evidence>
<reference evidence="2" key="2">
    <citation type="submission" date="2015-06" db="UniProtKB">
        <authorList>
            <consortium name="EnsemblPlants"/>
        </authorList>
    </citation>
    <scope>IDENTIFICATION</scope>
</reference>
<sequence length="162" mass="16435">MAMAGIIEGGSSVAEGELRTVVAGGDGEGTSKQRQQAGTMEPARSGGGGAKNGGGGARLLLCVLAAKAHAGLLRGAPYEHHRPIHRRRFPFRPSPPASVARAPPPPPLESHRPQLHSSSMAATATRSSPVVVVIAFRLGARATSAVAQPHPRGGPSRGGPGE</sequence>
<dbReference type="AlphaFoldDB" id="A0A0E0MWE1"/>
<dbReference type="HOGENOM" id="CLU_1646324_0_0_1"/>
<feature type="compositionally biased region" description="Pro residues" evidence="1">
    <location>
        <begin position="92"/>
        <end position="108"/>
    </location>
</feature>
<proteinExistence type="predicted"/>
<reference evidence="3" key="1">
    <citation type="submission" date="2013-06" db="EMBL/GenBank/DDBJ databases">
        <authorList>
            <person name="Zhao Q."/>
        </authorList>
    </citation>
    <scope>NUCLEOTIDE SEQUENCE</scope>
    <source>
        <strain evidence="3">cv. W1943</strain>
    </source>
</reference>
<feature type="region of interest" description="Disordered" evidence="1">
    <location>
        <begin position="142"/>
        <end position="162"/>
    </location>
</feature>
<organism evidence="2 3">
    <name type="scientific">Oryza rufipogon</name>
    <name type="common">Brownbeard rice</name>
    <name type="synonym">Asian wild rice</name>
    <dbReference type="NCBI Taxonomy" id="4529"/>
    <lineage>
        <taxon>Eukaryota</taxon>
        <taxon>Viridiplantae</taxon>
        <taxon>Streptophyta</taxon>
        <taxon>Embryophyta</taxon>
        <taxon>Tracheophyta</taxon>
        <taxon>Spermatophyta</taxon>
        <taxon>Magnoliopsida</taxon>
        <taxon>Liliopsida</taxon>
        <taxon>Poales</taxon>
        <taxon>Poaceae</taxon>
        <taxon>BOP clade</taxon>
        <taxon>Oryzoideae</taxon>
        <taxon>Oryzeae</taxon>
        <taxon>Oryzinae</taxon>
        <taxon>Oryza</taxon>
    </lineage>
</organism>
<keyword evidence="3" id="KW-1185">Reference proteome</keyword>
<dbReference type="Gramene" id="ORUFI01G17360.1">
    <property type="protein sequence ID" value="ORUFI01G17360.1"/>
    <property type="gene ID" value="ORUFI01G17360"/>
</dbReference>
<name>A0A0E0MWE1_ORYRU</name>